<reference evidence="1 2" key="1">
    <citation type="submission" date="2018-11" db="EMBL/GenBank/DDBJ databases">
        <title>Lysobacter cryohumiis sp. nov., isolated from soil in the Tianshan Mountains, Xinjiang, China.</title>
        <authorList>
            <person name="Luo Y."/>
            <person name="Sheng H."/>
        </authorList>
    </citation>
    <scope>NUCLEOTIDE SEQUENCE [LARGE SCALE GENOMIC DNA]</scope>
    <source>
        <strain evidence="1 2">ZS60</strain>
    </source>
</reference>
<accession>A0A3M8SZV7</accession>
<organism evidence="1 2">
    <name type="scientific">Montanilutibacter psychrotolerans</name>
    <dbReference type="NCBI Taxonomy" id="1327343"/>
    <lineage>
        <taxon>Bacteria</taxon>
        <taxon>Pseudomonadati</taxon>
        <taxon>Pseudomonadota</taxon>
        <taxon>Gammaproteobacteria</taxon>
        <taxon>Lysobacterales</taxon>
        <taxon>Lysobacteraceae</taxon>
        <taxon>Montanilutibacter</taxon>
    </lineage>
</organism>
<dbReference type="Proteomes" id="UP000267049">
    <property type="component" value="Unassembled WGS sequence"/>
</dbReference>
<dbReference type="RefSeq" id="WP_123086354.1">
    <property type="nucleotide sequence ID" value="NZ_RIBS01000001.1"/>
</dbReference>
<evidence type="ECO:0000313" key="2">
    <source>
        <dbReference type="Proteomes" id="UP000267049"/>
    </source>
</evidence>
<name>A0A3M8SZV7_9GAMM</name>
<sequence length="110" mass="12476">MHIECTRQLDASDPDASGNYEYYYEYDMYRFTDGAICFVARSYTDEPDEAHFLRIELDGTPRPMTDSDLARPLFLAAQAHLHGAGKVHLRWLSGRGNGYEPVPSGLHHEA</sequence>
<dbReference type="EMBL" id="RIBS01000001">
    <property type="protein sequence ID" value="RNF86235.1"/>
    <property type="molecule type" value="Genomic_DNA"/>
</dbReference>
<proteinExistence type="predicted"/>
<protein>
    <submittedName>
        <fullName evidence="1">Uncharacterized protein</fullName>
    </submittedName>
</protein>
<evidence type="ECO:0000313" key="1">
    <source>
        <dbReference type="EMBL" id="RNF86235.1"/>
    </source>
</evidence>
<keyword evidence="2" id="KW-1185">Reference proteome</keyword>
<gene>
    <name evidence="1" type="ORF">EER27_02090</name>
</gene>
<comment type="caution">
    <text evidence="1">The sequence shown here is derived from an EMBL/GenBank/DDBJ whole genome shotgun (WGS) entry which is preliminary data.</text>
</comment>
<dbReference type="OrthoDB" id="8795178at2"/>
<dbReference type="AlphaFoldDB" id="A0A3M8SZV7"/>